<evidence type="ECO:0000256" key="14">
    <source>
        <dbReference type="ARBA" id="ARBA00022892"/>
    </source>
</evidence>
<dbReference type="PRINTS" id="PR00660">
    <property type="entry name" value="ERLUMENR"/>
</dbReference>
<dbReference type="Proteomes" id="UP000682877">
    <property type="component" value="Chromosome 3"/>
</dbReference>
<evidence type="ECO:0000256" key="10">
    <source>
        <dbReference type="ARBA" id="ARBA00022692"/>
    </source>
</evidence>
<keyword evidence="6" id="KW-0134">Cell wall</keyword>
<proteinExistence type="inferred from homology"/>
<dbReference type="FunFam" id="2.60.120.200:FF:000025">
    <property type="entry name" value="Xyloglucan endotransglucosylase/hydrolase"/>
    <property type="match status" value="1"/>
</dbReference>
<keyword evidence="5 23" id="KW-0813">Transport</keyword>
<comment type="caution">
    <text evidence="23">Lacks conserved residue(s) required for the propagation of feature annotation.</text>
</comment>
<comment type="catalytic activity">
    <reaction evidence="22">
        <text>breaks a beta-(1-&gt;4) bond in the backbone of a xyloglucan and transfers the xyloglucanyl segment on to O-4 of the non-reducing terminal glucose residue of an acceptor, which can be a xyloglucan or an oligosaccharide of xyloglucan.</text>
        <dbReference type="EC" id="2.4.1.207"/>
    </reaction>
</comment>
<dbReference type="InterPro" id="IPR016455">
    <property type="entry name" value="XTH"/>
</dbReference>
<evidence type="ECO:0000256" key="13">
    <source>
        <dbReference type="ARBA" id="ARBA00022824"/>
    </source>
</evidence>
<dbReference type="InterPro" id="IPR013320">
    <property type="entry name" value="ConA-like_dom_sf"/>
</dbReference>
<keyword evidence="16 23" id="KW-1133">Transmembrane helix</keyword>
<keyword evidence="10 23" id="KW-0812">Transmembrane</keyword>
<dbReference type="PROSITE" id="PS51762">
    <property type="entry name" value="GH16_2"/>
    <property type="match status" value="1"/>
</dbReference>
<evidence type="ECO:0000313" key="25">
    <source>
        <dbReference type="EMBL" id="CAE5971780.1"/>
    </source>
</evidence>
<dbReference type="GO" id="GO:0005789">
    <property type="term" value="C:endoplasmic reticulum membrane"/>
    <property type="evidence" value="ECO:0007669"/>
    <property type="project" value="UniProtKB-SubCell"/>
</dbReference>
<dbReference type="GO" id="GO:0016762">
    <property type="term" value="F:xyloglucan:xyloglucosyl transferase activity"/>
    <property type="evidence" value="ECO:0007669"/>
    <property type="project" value="UniProtKB-EC"/>
</dbReference>
<dbReference type="GO" id="GO:0071555">
    <property type="term" value="P:cell wall organization"/>
    <property type="evidence" value="ECO:0007669"/>
    <property type="project" value="UniProtKB-KW"/>
</dbReference>
<evidence type="ECO:0000256" key="23">
    <source>
        <dbReference type="RuleBase" id="RU000634"/>
    </source>
</evidence>
<feature type="transmembrane region" description="Helical" evidence="23">
    <location>
        <begin position="55"/>
        <end position="77"/>
    </location>
</feature>
<dbReference type="GO" id="GO:0046923">
    <property type="term" value="F:ER retention sequence binding"/>
    <property type="evidence" value="ECO:0007669"/>
    <property type="project" value="InterPro"/>
</dbReference>
<feature type="domain" description="GH16" evidence="24">
    <location>
        <begin position="245"/>
        <end position="472"/>
    </location>
</feature>
<evidence type="ECO:0000256" key="16">
    <source>
        <dbReference type="ARBA" id="ARBA00022989"/>
    </source>
</evidence>
<keyword evidence="9" id="KW-0808">Transferase</keyword>
<dbReference type="InterPro" id="IPR010713">
    <property type="entry name" value="XET_C"/>
</dbReference>
<evidence type="ECO:0000256" key="15">
    <source>
        <dbReference type="ARBA" id="ARBA00022927"/>
    </source>
</evidence>
<evidence type="ECO:0000256" key="8">
    <source>
        <dbReference type="ARBA" id="ARBA00022525"/>
    </source>
</evidence>
<sequence>MNIFRLAGDMTHLASVLVLLLKIHTIKSCAGVSLKTQELYAIVFATRYLDIFTSFVSLYNTSMKLVFLGSSFSIVWYMRYHKAVHRTYDREQDTFRHWFLVLPCLLLALLIHEKFTFLEVLWTFSLYLEAVAILPQLVLLQRTRNIDNLTGQYIFLLGGYRGLYILNWIYRYFTEPHFVHWISMFLSLSTFLGIYTQHIMDRRVCSNTALCRLLLLLLPKLEEQQKAPVTSLISKFSMLGNPTDSIWFPTQYPPGCYQFYSDGVTLWIIRVDARVFGGRGIEKFVTFGQNYVVKWGQSHFSTLHSGEEVDLYIDQSSGGGFESKDSYGSGLFEMRIKVPGGNTGGIVTAFYLTSKGGGHDEIDFEFLGNNNGKPVTLQTNLFLNGEGNREERFLLWFNPTKHYHTYGLLWNPYQIVFYVDNIPIRVYKNENGVSYPSRPMQVEASLWNGDDWATDGGRTKVNWSYSPFIAHFRDFALSGCNIDGRSNNVGACESSNYWWNVGKYQRLSGNEQKLYEHVRSKYMNYDYCTDRSKYQTPPRECY</sequence>
<dbReference type="EMBL" id="LR999453">
    <property type="protein sequence ID" value="CAE5971780.1"/>
    <property type="molecule type" value="Genomic_DNA"/>
</dbReference>
<evidence type="ECO:0000256" key="3">
    <source>
        <dbReference type="ARBA" id="ARBA00004477"/>
    </source>
</evidence>
<comment type="similarity">
    <text evidence="4 23">Belongs to the ERD2 family.</text>
</comment>
<dbReference type="PROSITE" id="PS00952">
    <property type="entry name" value="ER_LUMEN_RECEPTOR_2"/>
    <property type="match status" value="1"/>
</dbReference>
<evidence type="ECO:0000256" key="6">
    <source>
        <dbReference type="ARBA" id="ARBA00022512"/>
    </source>
</evidence>
<organism evidence="25 26">
    <name type="scientific">Arabidopsis arenosa</name>
    <name type="common">Sand rock-cress</name>
    <name type="synonym">Cardaminopsis arenosa</name>
    <dbReference type="NCBI Taxonomy" id="38785"/>
    <lineage>
        <taxon>Eukaryota</taxon>
        <taxon>Viridiplantae</taxon>
        <taxon>Streptophyta</taxon>
        <taxon>Embryophyta</taxon>
        <taxon>Tracheophyta</taxon>
        <taxon>Spermatophyta</taxon>
        <taxon>Magnoliopsida</taxon>
        <taxon>eudicotyledons</taxon>
        <taxon>Gunneridae</taxon>
        <taxon>Pentapetalae</taxon>
        <taxon>rosids</taxon>
        <taxon>malvids</taxon>
        <taxon>Brassicales</taxon>
        <taxon>Brassicaceae</taxon>
        <taxon>Camelineae</taxon>
        <taxon>Arabidopsis</taxon>
    </lineage>
</organism>
<dbReference type="InterPro" id="IPR000133">
    <property type="entry name" value="ER_ret_rcpt"/>
</dbReference>
<feature type="transmembrane region" description="Helical" evidence="23">
    <location>
        <begin position="152"/>
        <end position="172"/>
    </location>
</feature>
<evidence type="ECO:0000256" key="2">
    <source>
        <dbReference type="ARBA" id="ARBA00004271"/>
    </source>
</evidence>
<dbReference type="Pfam" id="PF06955">
    <property type="entry name" value="XET_C"/>
    <property type="match status" value="1"/>
</dbReference>
<dbReference type="CDD" id="cd02176">
    <property type="entry name" value="GH16_XET"/>
    <property type="match status" value="1"/>
</dbReference>
<dbReference type="InterPro" id="IPR000757">
    <property type="entry name" value="Beta-glucanase-like"/>
</dbReference>
<dbReference type="GO" id="GO:0006621">
    <property type="term" value="P:protein retention in ER lumen"/>
    <property type="evidence" value="ECO:0007669"/>
    <property type="project" value="InterPro"/>
</dbReference>
<keyword evidence="8" id="KW-0964">Secreted</keyword>
<dbReference type="GO" id="GO:0010411">
    <property type="term" value="P:xyloglucan metabolic process"/>
    <property type="evidence" value="ECO:0007669"/>
    <property type="project" value="InterPro"/>
</dbReference>
<dbReference type="PROSITE" id="PS00951">
    <property type="entry name" value="ER_LUMEN_RECEPTOR_1"/>
    <property type="match status" value="1"/>
</dbReference>
<dbReference type="SUPFAM" id="SSF49899">
    <property type="entry name" value="Concanavalin A-like lectins/glucanases"/>
    <property type="match status" value="1"/>
</dbReference>
<reference evidence="25" key="1">
    <citation type="submission" date="2021-01" db="EMBL/GenBank/DDBJ databases">
        <authorList>
            <person name="Bezrukov I."/>
        </authorList>
    </citation>
    <scope>NUCLEOTIDE SEQUENCE</scope>
</reference>
<dbReference type="GO" id="GO:0016192">
    <property type="term" value="P:vesicle-mediated transport"/>
    <property type="evidence" value="ECO:0007669"/>
    <property type="project" value="UniProtKB-KW"/>
</dbReference>
<evidence type="ECO:0000256" key="9">
    <source>
        <dbReference type="ARBA" id="ARBA00022679"/>
    </source>
</evidence>
<dbReference type="AlphaFoldDB" id="A0A8S2A1Q7"/>
<evidence type="ECO:0000256" key="5">
    <source>
        <dbReference type="ARBA" id="ARBA00022448"/>
    </source>
</evidence>
<evidence type="ECO:0000256" key="1">
    <source>
        <dbReference type="ARBA" id="ARBA00004191"/>
    </source>
</evidence>
<dbReference type="InterPro" id="IPR044791">
    <property type="entry name" value="Beta-glucanase/XTH"/>
</dbReference>
<evidence type="ECO:0000256" key="17">
    <source>
        <dbReference type="ARBA" id="ARBA00023136"/>
    </source>
</evidence>
<keyword evidence="20" id="KW-0326">Glycosidase</keyword>
<keyword evidence="13 23" id="KW-0256">Endoplasmic reticulum</keyword>
<dbReference type="GO" id="GO:0048046">
    <property type="term" value="C:apoplast"/>
    <property type="evidence" value="ECO:0007669"/>
    <property type="project" value="UniProtKB-SubCell"/>
</dbReference>
<evidence type="ECO:0000256" key="22">
    <source>
        <dbReference type="ARBA" id="ARBA00034022"/>
    </source>
</evidence>
<evidence type="ECO:0000256" key="11">
    <source>
        <dbReference type="ARBA" id="ARBA00022729"/>
    </source>
</evidence>
<feature type="transmembrane region" description="Helical" evidence="23">
    <location>
        <begin position="178"/>
        <end position="196"/>
    </location>
</feature>
<dbReference type="GO" id="GO:0042546">
    <property type="term" value="P:cell wall biogenesis"/>
    <property type="evidence" value="ECO:0007669"/>
    <property type="project" value="InterPro"/>
</dbReference>
<feature type="transmembrane region" description="Helical" evidence="23">
    <location>
        <begin position="121"/>
        <end position="140"/>
    </location>
</feature>
<evidence type="ECO:0000256" key="19">
    <source>
        <dbReference type="ARBA" id="ARBA00023170"/>
    </source>
</evidence>
<feature type="transmembrane region" description="Helical" evidence="23">
    <location>
        <begin position="98"/>
        <end position="115"/>
    </location>
</feature>
<name>A0A8S2A1Q7_ARAAE</name>
<dbReference type="GO" id="GO:0015031">
    <property type="term" value="P:protein transport"/>
    <property type="evidence" value="ECO:0007669"/>
    <property type="project" value="UniProtKB-KW"/>
</dbReference>
<evidence type="ECO:0000259" key="24">
    <source>
        <dbReference type="PROSITE" id="PS51762"/>
    </source>
</evidence>
<keyword evidence="15 23" id="KW-0653">Protein transport</keyword>
<dbReference type="Pfam" id="PF00810">
    <property type="entry name" value="ER_lumen_recept"/>
    <property type="match status" value="1"/>
</dbReference>
<keyword evidence="19 23" id="KW-0675">Receptor</keyword>
<keyword evidence="21" id="KW-0961">Cell wall biogenesis/degradation</keyword>
<dbReference type="Pfam" id="PF00722">
    <property type="entry name" value="Glyco_hydro_16"/>
    <property type="match status" value="1"/>
</dbReference>
<evidence type="ECO:0000256" key="21">
    <source>
        <dbReference type="ARBA" id="ARBA00023316"/>
    </source>
</evidence>
<keyword evidence="7" id="KW-0052">Apoplast</keyword>
<protein>
    <recommendedName>
        <fullName evidence="23">ER lumen protein-retaining receptor</fullName>
    </recommendedName>
</protein>
<evidence type="ECO:0000256" key="12">
    <source>
        <dbReference type="ARBA" id="ARBA00022801"/>
    </source>
</evidence>
<keyword evidence="26" id="KW-1185">Reference proteome</keyword>
<evidence type="ECO:0000256" key="4">
    <source>
        <dbReference type="ARBA" id="ARBA00010120"/>
    </source>
</evidence>
<keyword evidence="14" id="KW-0931">ER-Golgi transport</keyword>
<keyword evidence="18" id="KW-1015">Disulfide bond</keyword>
<gene>
    <name evidence="25" type="ORF">AARE701A_LOCUS8111</name>
</gene>
<dbReference type="GO" id="GO:0004553">
    <property type="term" value="F:hydrolase activity, hydrolyzing O-glycosyl compounds"/>
    <property type="evidence" value="ECO:0007669"/>
    <property type="project" value="InterPro"/>
</dbReference>
<evidence type="ECO:0000256" key="18">
    <source>
        <dbReference type="ARBA" id="ARBA00023157"/>
    </source>
</evidence>
<keyword evidence="17 23" id="KW-0472">Membrane</keyword>
<dbReference type="Gene3D" id="2.60.120.200">
    <property type="match status" value="1"/>
</dbReference>
<keyword evidence="12" id="KW-0378">Hydrolase</keyword>
<dbReference type="PANTHER" id="PTHR31062">
    <property type="entry name" value="XYLOGLUCAN ENDOTRANSGLUCOSYLASE/HYDROLASE PROTEIN 8-RELATED"/>
    <property type="match status" value="1"/>
</dbReference>
<accession>A0A8S2A1Q7</accession>
<comment type="subcellular location">
    <subcellularLocation>
        <location evidence="3 23">Endoplasmic reticulum membrane</location>
        <topology evidence="3 23">Multi-pass membrane protein</topology>
    </subcellularLocation>
    <subcellularLocation>
        <location evidence="1">Secreted</location>
        <location evidence="1">Cell wall</location>
    </subcellularLocation>
    <subcellularLocation>
        <location evidence="2">Secreted</location>
        <location evidence="2">Extracellular space</location>
        <location evidence="2">Apoplast</location>
    </subcellularLocation>
</comment>
<evidence type="ECO:0000256" key="7">
    <source>
        <dbReference type="ARBA" id="ARBA00022523"/>
    </source>
</evidence>
<keyword evidence="11" id="KW-0732">Signal</keyword>
<evidence type="ECO:0000256" key="20">
    <source>
        <dbReference type="ARBA" id="ARBA00023295"/>
    </source>
</evidence>
<evidence type="ECO:0000313" key="26">
    <source>
        <dbReference type="Proteomes" id="UP000682877"/>
    </source>
</evidence>